<dbReference type="EMBL" id="NRDI02000003">
    <property type="protein sequence ID" value="KAI1518077.1"/>
    <property type="molecule type" value="Genomic_DNA"/>
</dbReference>
<name>A0A922NN61_9PLEO</name>
<reference evidence="2" key="1">
    <citation type="journal article" date="2022" name="Microb. Genom.">
        <title>A global pangenome for the wheat fungal pathogen Pyrenophora tritici-repentis and prediction of effector protein structural homology.</title>
        <authorList>
            <person name="Moolhuijzen P.M."/>
            <person name="See P.T."/>
            <person name="Shi G."/>
            <person name="Powell H.R."/>
            <person name="Cockram J."/>
            <person name="Jorgensen L.N."/>
            <person name="Benslimane H."/>
            <person name="Strelkov S.E."/>
            <person name="Turner J."/>
            <person name="Liu Z."/>
            <person name="Moffat C.S."/>
        </authorList>
    </citation>
    <scope>NUCLEOTIDE SEQUENCE [LARGE SCALE GENOMIC DNA]</scope>
</reference>
<gene>
    <name evidence="1" type="ORF">Ptr86124_003378</name>
</gene>
<keyword evidence="2" id="KW-1185">Reference proteome</keyword>
<evidence type="ECO:0000313" key="2">
    <source>
        <dbReference type="Proteomes" id="UP000249757"/>
    </source>
</evidence>
<proteinExistence type="predicted"/>
<organism evidence="1 2">
    <name type="scientific">Pyrenophora tritici-repentis</name>
    <dbReference type="NCBI Taxonomy" id="45151"/>
    <lineage>
        <taxon>Eukaryota</taxon>
        <taxon>Fungi</taxon>
        <taxon>Dikarya</taxon>
        <taxon>Ascomycota</taxon>
        <taxon>Pezizomycotina</taxon>
        <taxon>Dothideomycetes</taxon>
        <taxon>Pleosporomycetidae</taxon>
        <taxon>Pleosporales</taxon>
        <taxon>Pleosporineae</taxon>
        <taxon>Pleosporaceae</taxon>
        <taxon>Pyrenophora</taxon>
    </lineage>
</organism>
<accession>A0A922NN61</accession>
<evidence type="ECO:0000313" key="1">
    <source>
        <dbReference type="EMBL" id="KAI1518077.1"/>
    </source>
</evidence>
<dbReference type="AlphaFoldDB" id="A0A922NN61"/>
<sequence>MKVIRHTACAETKKTAVSSFCENDCVSVTATVHDPVQDAILQAAFQELSDIASEYITYSNDYGSVSDQ</sequence>
<protein>
    <submittedName>
        <fullName evidence="1">Uncharacterized protein</fullName>
    </submittedName>
</protein>
<dbReference type="Proteomes" id="UP000249757">
    <property type="component" value="Unassembled WGS sequence"/>
</dbReference>
<comment type="caution">
    <text evidence="1">The sequence shown here is derived from an EMBL/GenBank/DDBJ whole genome shotgun (WGS) entry which is preliminary data.</text>
</comment>